<organism evidence="2 3">
    <name type="scientific">Fusarium longipes</name>
    <dbReference type="NCBI Taxonomy" id="694270"/>
    <lineage>
        <taxon>Eukaryota</taxon>
        <taxon>Fungi</taxon>
        <taxon>Dikarya</taxon>
        <taxon>Ascomycota</taxon>
        <taxon>Pezizomycotina</taxon>
        <taxon>Sordariomycetes</taxon>
        <taxon>Hypocreomycetidae</taxon>
        <taxon>Hypocreales</taxon>
        <taxon>Nectriaceae</taxon>
        <taxon>Fusarium</taxon>
    </lineage>
</organism>
<dbReference type="Proteomes" id="UP000266234">
    <property type="component" value="Unassembled WGS sequence"/>
</dbReference>
<keyword evidence="3" id="KW-1185">Reference proteome</keyword>
<feature type="compositionally biased region" description="Polar residues" evidence="1">
    <location>
        <begin position="1"/>
        <end position="19"/>
    </location>
</feature>
<comment type="caution">
    <text evidence="2">The sequence shown here is derived from an EMBL/GenBank/DDBJ whole genome shotgun (WGS) entry which is preliminary data.</text>
</comment>
<evidence type="ECO:0000313" key="2">
    <source>
        <dbReference type="EMBL" id="RGP73748.1"/>
    </source>
</evidence>
<gene>
    <name evidence="2" type="ORF">FLONG3_6239</name>
</gene>
<dbReference type="EMBL" id="PXOG01000135">
    <property type="protein sequence ID" value="RGP73748.1"/>
    <property type="molecule type" value="Genomic_DNA"/>
</dbReference>
<protein>
    <submittedName>
        <fullName evidence="2">Uncharacterized protein</fullName>
    </submittedName>
</protein>
<reference evidence="2 3" key="1">
    <citation type="journal article" date="2018" name="PLoS Pathog.">
        <title>Evolution of structural diversity of trichothecenes, a family of toxins produced by plant pathogenic and entomopathogenic fungi.</title>
        <authorList>
            <person name="Proctor R.H."/>
            <person name="McCormick S.P."/>
            <person name="Kim H.S."/>
            <person name="Cardoza R.E."/>
            <person name="Stanley A.M."/>
            <person name="Lindo L."/>
            <person name="Kelly A."/>
            <person name="Brown D.W."/>
            <person name="Lee T."/>
            <person name="Vaughan M.M."/>
            <person name="Alexander N.J."/>
            <person name="Busman M."/>
            <person name="Gutierrez S."/>
        </authorList>
    </citation>
    <scope>NUCLEOTIDE SEQUENCE [LARGE SCALE GENOMIC DNA]</scope>
    <source>
        <strain evidence="2 3">NRRL 20695</strain>
    </source>
</reference>
<dbReference type="AlphaFoldDB" id="A0A395SMT3"/>
<feature type="region of interest" description="Disordered" evidence="1">
    <location>
        <begin position="1"/>
        <end position="51"/>
    </location>
</feature>
<sequence>MSNNASTNFQVESNKNSPKTADPETASIATVSSSTPLVKKEEQKQKNGTEIDVNKLQEQALKSQIRFSM</sequence>
<feature type="compositionally biased region" description="Basic and acidic residues" evidence="1">
    <location>
        <begin position="38"/>
        <end position="51"/>
    </location>
</feature>
<name>A0A395SMT3_9HYPO</name>
<dbReference type="OrthoDB" id="5082551at2759"/>
<proteinExistence type="predicted"/>
<accession>A0A395SMT3</accession>
<feature type="compositionally biased region" description="Polar residues" evidence="1">
    <location>
        <begin position="27"/>
        <end position="36"/>
    </location>
</feature>
<evidence type="ECO:0000313" key="3">
    <source>
        <dbReference type="Proteomes" id="UP000266234"/>
    </source>
</evidence>
<evidence type="ECO:0000256" key="1">
    <source>
        <dbReference type="SAM" id="MobiDB-lite"/>
    </source>
</evidence>